<reference evidence="3" key="1">
    <citation type="submission" date="2017-09" db="EMBL/GenBank/DDBJ databases">
        <authorList>
            <person name="Varghese N."/>
            <person name="Submissions S."/>
        </authorList>
    </citation>
    <scope>NUCLEOTIDE SEQUENCE [LARGE SCALE GENOMIC DNA]</scope>
    <source>
        <strain evidence="3">DSM 25885</strain>
    </source>
</reference>
<feature type="region of interest" description="Disordered" evidence="1">
    <location>
        <begin position="234"/>
        <end position="282"/>
    </location>
</feature>
<evidence type="ECO:0000313" key="2">
    <source>
        <dbReference type="EMBL" id="SNZ01690.1"/>
    </source>
</evidence>
<evidence type="ECO:0008006" key="4">
    <source>
        <dbReference type="Google" id="ProtNLM"/>
    </source>
</evidence>
<organism evidence="2 3">
    <name type="scientific">Flagellimonas pacifica</name>
    <dbReference type="NCBI Taxonomy" id="1247520"/>
    <lineage>
        <taxon>Bacteria</taxon>
        <taxon>Pseudomonadati</taxon>
        <taxon>Bacteroidota</taxon>
        <taxon>Flavobacteriia</taxon>
        <taxon>Flavobacteriales</taxon>
        <taxon>Flavobacteriaceae</taxon>
        <taxon>Flagellimonas</taxon>
    </lineage>
</organism>
<accession>A0A285MWV9</accession>
<gene>
    <name evidence="2" type="ORF">SAMN06265377_3532</name>
</gene>
<feature type="compositionally biased region" description="Basic residues" evidence="1">
    <location>
        <begin position="234"/>
        <end position="247"/>
    </location>
</feature>
<evidence type="ECO:0000256" key="1">
    <source>
        <dbReference type="SAM" id="MobiDB-lite"/>
    </source>
</evidence>
<feature type="compositionally biased region" description="Basic residues" evidence="1">
    <location>
        <begin position="269"/>
        <end position="282"/>
    </location>
</feature>
<dbReference type="SUPFAM" id="SSF82185">
    <property type="entry name" value="Histone H3 K4-specific methyltransferase SET7/9 N-terminal domain"/>
    <property type="match status" value="1"/>
</dbReference>
<dbReference type="OrthoDB" id="703600at2"/>
<proteinExistence type="predicted"/>
<keyword evidence="3" id="KW-1185">Reference proteome</keyword>
<dbReference type="Proteomes" id="UP000219048">
    <property type="component" value="Unassembled WGS sequence"/>
</dbReference>
<dbReference type="EMBL" id="OBEH01000006">
    <property type="protein sequence ID" value="SNZ01690.1"/>
    <property type="molecule type" value="Genomic_DNA"/>
</dbReference>
<name>A0A285MWV9_9FLAO</name>
<evidence type="ECO:0000313" key="3">
    <source>
        <dbReference type="Proteomes" id="UP000219048"/>
    </source>
</evidence>
<protein>
    <recommendedName>
        <fullName evidence="4">Toxin-antitoxin system YwqK family antitoxin</fullName>
    </recommendedName>
</protein>
<dbReference type="AlphaFoldDB" id="A0A285MWV9"/>
<sequence>MKRQPKKNSHLVFNKGYVPFLLLMLFVLSANNLLGQTFELSVHRKVINDKGGREIVYVTDKIPEPKGKRIYHWYKSRKVHTSQNNYAGELLDGEYLKYYPDNQLAEKGMFKNGLKVSVWNTWHQNGRLSTRSLWKSGRICGRYVKRDSLGNTLETGTYKKGFKNGKWIYPMEGDTLYFKKGNLIPTDSIVNDSLNKKPPFLKRLFKKKKDTGEESIRSPETSKKQGFFKKLFAKKEKKPSTKPKKKKYSESKKPDGKADVGKDGFFKRLFGKKDKKPKKTNA</sequence>
<dbReference type="RefSeq" id="WP_097047120.1">
    <property type="nucleotide sequence ID" value="NZ_OBEH01000006.1"/>
</dbReference>
<feature type="compositionally biased region" description="Basic and acidic residues" evidence="1">
    <location>
        <begin position="248"/>
        <end position="266"/>
    </location>
</feature>
<dbReference type="Gene3D" id="3.90.930.1">
    <property type="match status" value="1"/>
</dbReference>